<dbReference type="Gene3D" id="3.30.300.30">
    <property type="match status" value="1"/>
</dbReference>
<reference evidence="7 8" key="1">
    <citation type="journal article" date="2016" name="Antonie Van Leeuwenhoek">
        <title>Dongia soli sp. nov., isolated from soil from Dokdo, Korea.</title>
        <authorList>
            <person name="Kim D.U."/>
            <person name="Lee H."/>
            <person name="Kim H."/>
            <person name="Kim S.G."/>
            <person name="Ka J.O."/>
        </authorList>
    </citation>
    <scope>NUCLEOTIDE SEQUENCE [LARGE SCALE GENOMIC DNA]</scope>
    <source>
        <strain evidence="7 8">D78</strain>
    </source>
</reference>
<evidence type="ECO:0000313" key="8">
    <source>
        <dbReference type="Proteomes" id="UP001279642"/>
    </source>
</evidence>
<comment type="caution">
    <text evidence="7">The sequence shown here is derived from an EMBL/GenBank/DDBJ whole genome shotgun (WGS) entry which is preliminary data.</text>
</comment>
<dbReference type="InterPro" id="IPR000873">
    <property type="entry name" value="AMP-dep_synth/lig_dom"/>
</dbReference>
<dbReference type="InterPro" id="IPR045851">
    <property type="entry name" value="AMP-bd_C_sf"/>
</dbReference>
<comment type="similarity">
    <text evidence="1">Belongs to the ATP-dependent AMP-binding enzyme family.</text>
</comment>
<dbReference type="PANTHER" id="PTHR43201">
    <property type="entry name" value="ACYL-COA SYNTHETASE"/>
    <property type="match status" value="1"/>
</dbReference>
<evidence type="ECO:0000259" key="5">
    <source>
        <dbReference type="Pfam" id="PF00501"/>
    </source>
</evidence>
<dbReference type="InterPro" id="IPR042099">
    <property type="entry name" value="ANL_N_sf"/>
</dbReference>
<dbReference type="InterPro" id="IPR025110">
    <property type="entry name" value="AMP-bd_C"/>
</dbReference>
<accession>A0ABU5EE53</accession>
<proteinExistence type="inferred from homology"/>
<feature type="domain" description="AMP-binding enzyme C-terminal" evidence="6">
    <location>
        <begin position="421"/>
        <end position="496"/>
    </location>
</feature>
<dbReference type="RefSeq" id="WP_320509409.1">
    <property type="nucleotide sequence ID" value="NZ_JAXCLW010000004.1"/>
</dbReference>
<dbReference type="Gene3D" id="3.40.50.12780">
    <property type="entry name" value="N-terminal domain of ligase-like"/>
    <property type="match status" value="1"/>
</dbReference>
<keyword evidence="4" id="KW-0067">ATP-binding</keyword>
<evidence type="ECO:0000256" key="2">
    <source>
        <dbReference type="ARBA" id="ARBA00022598"/>
    </source>
</evidence>
<dbReference type="Proteomes" id="UP001279642">
    <property type="component" value="Unassembled WGS sequence"/>
</dbReference>
<evidence type="ECO:0000256" key="3">
    <source>
        <dbReference type="ARBA" id="ARBA00022741"/>
    </source>
</evidence>
<dbReference type="SUPFAM" id="SSF56801">
    <property type="entry name" value="Acetyl-CoA synthetase-like"/>
    <property type="match status" value="1"/>
</dbReference>
<keyword evidence="8" id="KW-1185">Reference proteome</keyword>
<sequence length="510" mass="54038">MNRVPRNIRELASSGNPAADVILAPEQSPMTRAGLATQIDETVRKLRSLGIRPDDHIAIVHHDGPHMAALFLAISSGAAAAPLNPAYKREEFEFYMTDIEAKALVIQADLDSPAREVAKQLGIAVINVVPSPDGIAGKFSLEADQPVGPAVTGDSGDISDNVALVLHTSGTTSRPKIVPLTHRNLAASANNIARTLGLSDGDRSLIIMPLFHIHGLVGALLSSLHAGGSVYCAGSFNALKFFGWLAESKVSWYSAVPTMHQAILGRAERNKDIVAAQKLRFVRSSSASMPPALMQTIEKLYGCPVIEAYGMTEASHQMASNPLPPASRKPGTVGLAAGPDVAVMDDSGQLLPPTKEGEIVIRGANVTKGYAKNPGANESAFTNGWFRTGDLGYIDEEGYLTISGRLKEIINRGGEKIAPREVDDVLMEHPAVAQVVTFALPHEKLGEAVAAAVILKEGASASENDLRGFVSGRLAGFKVPSKIVFVPEIPKGPTGKMQRIGMAKRLGIVE</sequence>
<evidence type="ECO:0000313" key="7">
    <source>
        <dbReference type="EMBL" id="MDY0884344.1"/>
    </source>
</evidence>
<dbReference type="EMBL" id="JAXCLW010000004">
    <property type="protein sequence ID" value="MDY0884344.1"/>
    <property type="molecule type" value="Genomic_DNA"/>
</dbReference>
<organism evidence="7 8">
    <name type="scientific">Dongia soli</name>
    <dbReference type="NCBI Taxonomy" id="600628"/>
    <lineage>
        <taxon>Bacteria</taxon>
        <taxon>Pseudomonadati</taxon>
        <taxon>Pseudomonadota</taxon>
        <taxon>Alphaproteobacteria</taxon>
        <taxon>Rhodospirillales</taxon>
        <taxon>Dongiaceae</taxon>
        <taxon>Dongia</taxon>
    </lineage>
</organism>
<evidence type="ECO:0000256" key="4">
    <source>
        <dbReference type="ARBA" id="ARBA00022840"/>
    </source>
</evidence>
<dbReference type="InterPro" id="IPR020845">
    <property type="entry name" value="AMP-binding_CS"/>
</dbReference>
<name>A0ABU5EE53_9PROT</name>
<dbReference type="PANTHER" id="PTHR43201:SF5">
    <property type="entry name" value="MEDIUM-CHAIN ACYL-COA LIGASE ACSF2, MITOCHONDRIAL"/>
    <property type="match status" value="1"/>
</dbReference>
<dbReference type="Pfam" id="PF00501">
    <property type="entry name" value="AMP-binding"/>
    <property type="match status" value="1"/>
</dbReference>
<dbReference type="InterPro" id="IPR045310">
    <property type="entry name" value="Pcs60-like"/>
</dbReference>
<dbReference type="CDD" id="cd05926">
    <property type="entry name" value="FACL_fum10p_like"/>
    <property type="match status" value="1"/>
</dbReference>
<evidence type="ECO:0000256" key="1">
    <source>
        <dbReference type="ARBA" id="ARBA00006432"/>
    </source>
</evidence>
<keyword evidence="3" id="KW-0547">Nucleotide-binding</keyword>
<gene>
    <name evidence="7" type="ORF">SMD27_15985</name>
</gene>
<dbReference type="Pfam" id="PF13193">
    <property type="entry name" value="AMP-binding_C"/>
    <property type="match status" value="1"/>
</dbReference>
<feature type="domain" description="AMP-dependent synthetase/ligase" evidence="5">
    <location>
        <begin position="25"/>
        <end position="370"/>
    </location>
</feature>
<keyword evidence="2 7" id="KW-0436">Ligase</keyword>
<evidence type="ECO:0000259" key="6">
    <source>
        <dbReference type="Pfam" id="PF13193"/>
    </source>
</evidence>
<dbReference type="PROSITE" id="PS00455">
    <property type="entry name" value="AMP_BINDING"/>
    <property type="match status" value="1"/>
</dbReference>
<protein>
    <submittedName>
        <fullName evidence="7">Acyl--CoA ligase</fullName>
    </submittedName>
</protein>
<dbReference type="GO" id="GO:0016874">
    <property type="term" value="F:ligase activity"/>
    <property type="evidence" value="ECO:0007669"/>
    <property type="project" value="UniProtKB-KW"/>
</dbReference>